<dbReference type="RefSeq" id="WP_146582348.1">
    <property type="nucleotide sequence ID" value="NZ_SJPM01000025.1"/>
</dbReference>
<name>A0A5C5ZK73_9BACT</name>
<evidence type="ECO:0000313" key="1">
    <source>
        <dbReference type="EMBL" id="TWT87844.1"/>
    </source>
</evidence>
<comment type="caution">
    <text evidence="1">The sequence shown here is derived from an EMBL/GenBank/DDBJ whole genome shotgun (WGS) entry which is preliminary data.</text>
</comment>
<reference evidence="1 2" key="1">
    <citation type="submission" date="2019-02" db="EMBL/GenBank/DDBJ databases">
        <title>Deep-cultivation of Planctomycetes and their phenomic and genomic characterization uncovers novel biology.</title>
        <authorList>
            <person name="Wiegand S."/>
            <person name="Jogler M."/>
            <person name="Boedeker C."/>
            <person name="Pinto D."/>
            <person name="Vollmers J."/>
            <person name="Rivas-Marin E."/>
            <person name="Kohn T."/>
            <person name="Peeters S.H."/>
            <person name="Heuer A."/>
            <person name="Rast P."/>
            <person name="Oberbeckmann S."/>
            <person name="Bunk B."/>
            <person name="Jeske O."/>
            <person name="Meyerdierks A."/>
            <person name="Storesund J.E."/>
            <person name="Kallscheuer N."/>
            <person name="Luecker S."/>
            <person name="Lage O.M."/>
            <person name="Pohl T."/>
            <person name="Merkel B.J."/>
            <person name="Hornburger P."/>
            <person name="Mueller R.-W."/>
            <person name="Bruemmer F."/>
            <person name="Labrenz M."/>
            <person name="Spormann A.M."/>
            <person name="Op Den Camp H."/>
            <person name="Overmann J."/>
            <person name="Amann R."/>
            <person name="Jetten M.S.M."/>
            <person name="Mascher T."/>
            <person name="Medema M.H."/>
            <person name="Devos D.P."/>
            <person name="Kaster A.-K."/>
            <person name="Ovreas L."/>
            <person name="Rohde M."/>
            <person name="Galperin M.Y."/>
            <person name="Jogler C."/>
        </authorList>
    </citation>
    <scope>NUCLEOTIDE SEQUENCE [LARGE SCALE GENOMIC DNA]</scope>
    <source>
        <strain evidence="1 2">Pla100</strain>
    </source>
</reference>
<sequence length="157" mass="18029">MIHYICDRCQRSIDPDEGPRYVIRIDVDVIAEDGDETNSDALMCDDFADDEAVDYLSDLNDTLETEAHHSFLGDEDDDHEQSLDYLNELLCRGDDSHCKSHDLVDHMHSPPRQEDEPVGLPTNSLPANFDLCEECYEKYVRNPLSQDRALKLHFSQN</sequence>
<dbReference type="EMBL" id="SJPM01000025">
    <property type="protein sequence ID" value="TWT87844.1"/>
    <property type="molecule type" value="Genomic_DNA"/>
</dbReference>
<dbReference type="Proteomes" id="UP000316213">
    <property type="component" value="Unassembled WGS sequence"/>
</dbReference>
<organism evidence="1 2">
    <name type="scientific">Neorhodopirellula pilleata</name>
    <dbReference type="NCBI Taxonomy" id="2714738"/>
    <lineage>
        <taxon>Bacteria</taxon>
        <taxon>Pseudomonadati</taxon>
        <taxon>Planctomycetota</taxon>
        <taxon>Planctomycetia</taxon>
        <taxon>Pirellulales</taxon>
        <taxon>Pirellulaceae</taxon>
        <taxon>Neorhodopirellula</taxon>
    </lineage>
</organism>
<dbReference type="OrthoDB" id="285275at2"/>
<evidence type="ECO:0000313" key="2">
    <source>
        <dbReference type="Proteomes" id="UP000316213"/>
    </source>
</evidence>
<keyword evidence="2" id="KW-1185">Reference proteome</keyword>
<dbReference type="AlphaFoldDB" id="A0A5C5ZK73"/>
<proteinExistence type="predicted"/>
<protein>
    <submittedName>
        <fullName evidence="1">Uncharacterized protein</fullName>
    </submittedName>
</protein>
<gene>
    <name evidence="1" type="ORF">Pla100_58830</name>
</gene>
<accession>A0A5C5ZK73</accession>